<dbReference type="AlphaFoldDB" id="M8CRP5"/>
<protein>
    <submittedName>
        <fullName evidence="1">Uncharacterized protein</fullName>
    </submittedName>
</protein>
<name>M8CRP5_AEGTA</name>
<sequence length="202" mass="21809">MATWLFFLLMTLALPDAGNGSTNCDAVLIASLVQEQCNGEPMTGLCYEVLGTIITSSRGKLPCLKMVIDQPELKYSGFTRGLLLDMAKSCTRSRPPRPADITAGSLRPKDRDADVAKVSMRKATGVPRDTESSCHLVLSSCSLRSGCCNTKESVVSITCSIGLQMLQQPLLSVGLPRDTESSCHFLCLLRVVVATFVNLCCR</sequence>
<dbReference type="EnsemblPlants" id="EMT26341">
    <property type="protein sequence ID" value="EMT26341"/>
    <property type="gene ID" value="F775_24197"/>
</dbReference>
<accession>M8CRP5</accession>
<proteinExistence type="predicted"/>
<organism evidence="1">
    <name type="scientific">Aegilops tauschii</name>
    <name type="common">Tausch's goatgrass</name>
    <name type="synonym">Aegilops squarrosa</name>
    <dbReference type="NCBI Taxonomy" id="37682"/>
    <lineage>
        <taxon>Eukaryota</taxon>
        <taxon>Viridiplantae</taxon>
        <taxon>Streptophyta</taxon>
        <taxon>Embryophyta</taxon>
        <taxon>Tracheophyta</taxon>
        <taxon>Spermatophyta</taxon>
        <taxon>Magnoliopsida</taxon>
        <taxon>Liliopsida</taxon>
        <taxon>Poales</taxon>
        <taxon>Poaceae</taxon>
        <taxon>BOP clade</taxon>
        <taxon>Pooideae</taxon>
        <taxon>Triticodae</taxon>
        <taxon>Triticeae</taxon>
        <taxon>Triticinae</taxon>
        <taxon>Aegilops</taxon>
    </lineage>
</organism>
<reference evidence="1" key="1">
    <citation type="submission" date="2015-06" db="UniProtKB">
        <authorList>
            <consortium name="EnsemblPlants"/>
        </authorList>
    </citation>
    <scope>IDENTIFICATION</scope>
</reference>
<evidence type="ECO:0000313" key="1">
    <source>
        <dbReference type="EnsemblPlants" id="EMT26341"/>
    </source>
</evidence>